<accession>A0ABV5UQ54</accession>
<name>A0ABV5UQ54_9MICC</name>
<dbReference type="RefSeq" id="WP_345042444.1">
    <property type="nucleotide sequence ID" value="NZ_BAABED010000001.1"/>
</dbReference>
<comment type="caution">
    <text evidence="1">The sequence shown here is derived from an EMBL/GenBank/DDBJ whole genome shotgun (WGS) entry which is preliminary data.</text>
</comment>
<dbReference type="Proteomes" id="UP001589536">
    <property type="component" value="Unassembled WGS sequence"/>
</dbReference>
<evidence type="ECO:0000313" key="2">
    <source>
        <dbReference type="Proteomes" id="UP001589536"/>
    </source>
</evidence>
<proteinExistence type="predicted"/>
<keyword evidence="2" id="KW-1185">Reference proteome</keyword>
<reference evidence="1 2" key="1">
    <citation type="submission" date="2024-09" db="EMBL/GenBank/DDBJ databases">
        <authorList>
            <person name="Sun Q."/>
            <person name="Mori K."/>
        </authorList>
    </citation>
    <scope>NUCLEOTIDE SEQUENCE [LARGE SCALE GENOMIC DNA]</scope>
    <source>
        <strain evidence="1 2">JCM 13519</strain>
    </source>
</reference>
<dbReference type="EMBL" id="JBHMBH010000019">
    <property type="protein sequence ID" value="MFB9713964.1"/>
    <property type="molecule type" value="Genomic_DNA"/>
</dbReference>
<sequence>MPEHVTVRETIEYTVVLEGWEKGDFSHLSHLDADNTKTVVREIIGHRHEPDYMIGLDDDRQVHILYADGTEVFAHRSHDAVIAHFREITGYTGHLELFDDLEDTDKSWNVM</sequence>
<evidence type="ECO:0000313" key="1">
    <source>
        <dbReference type="EMBL" id="MFB9713964.1"/>
    </source>
</evidence>
<protein>
    <submittedName>
        <fullName evidence="1">Uncharacterized protein</fullName>
    </submittedName>
</protein>
<organism evidence="1 2">
    <name type="scientific">Arthrobacter methylotrophus</name>
    <dbReference type="NCBI Taxonomy" id="121291"/>
    <lineage>
        <taxon>Bacteria</taxon>
        <taxon>Bacillati</taxon>
        <taxon>Actinomycetota</taxon>
        <taxon>Actinomycetes</taxon>
        <taxon>Micrococcales</taxon>
        <taxon>Micrococcaceae</taxon>
        <taxon>Arthrobacter</taxon>
    </lineage>
</organism>
<gene>
    <name evidence="1" type="ORF">ACFFPI_07320</name>
</gene>